<feature type="DNA-binding region" description="H-T-H motif" evidence="4">
    <location>
        <begin position="35"/>
        <end position="54"/>
    </location>
</feature>
<dbReference type="PROSITE" id="PS50977">
    <property type="entry name" value="HTH_TETR_2"/>
    <property type="match status" value="1"/>
</dbReference>
<keyword evidence="7" id="KW-1185">Reference proteome</keyword>
<protein>
    <recommendedName>
        <fullName evidence="5">HTH tetR-type domain-containing protein</fullName>
    </recommendedName>
</protein>
<evidence type="ECO:0000259" key="5">
    <source>
        <dbReference type="PROSITE" id="PS50977"/>
    </source>
</evidence>
<dbReference type="SUPFAM" id="SSF46689">
    <property type="entry name" value="Homeodomain-like"/>
    <property type="match status" value="1"/>
</dbReference>
<dbReference type="InterPro" id="IPR025996">
    <property type="entry name" value="MT1864/Rv1816-like_C"/>
</dbReference>
<evidence type="ECO:0000313" key="6">
    <source>
        <dbReference type="EMBL" id="GGM11262.1"/>
    </source>
</evidence>
<evidence type="ECO:0000313" key="7">
    <source>
        <dbReference type="Proteomes" id="UP000655208"/>
    </source>
</evidence>
<dbReference type="AlphaFoldDB" id="A0A917WKT4"/>
<accession>A0A917WKT4</accession>
<dbReference type="GO" id="GO:0000976">
    <property type="term" value="F:transcription cis-regulatory region binding"/>
    <property type="evidence" value="ECO:0007669"/>
    <property type="project" value="TreeGrafter"/>
</dbReference>
<organism evidence="6 7">
    <name type="scientific">Nakamurella endophytica</name>
    <dbReference type="NCBI Taxonomy" id="1748367"/>
    <lineage>
        <taxon>Bacteria</taxon>
        <taxon>Bacillati</taxon>
        <taxon>Actinomycetota</taxon>
        <taxon>Actinomycetes</taxon>
        <taxon>Nakamurellales</taxon>
        <taxon>Nakamurellaceae</taxon>
        <taxon>Nakamurella</taxon>
    </lineage>
</organism>
<gene>
    <name evidence="6" type="ORF">GCM10011594_34040</name>
</gene>
<dbReference type="PANTHER" id="PTHR30055">
    <property type="entry name" value="HTH-TYPE TRANSCRIPTIONAL REGULATOR RUTR"/>
    <property type="match status" value="1"/>
</dbReference>
<dbReference type="InterPro" id="IPR001647">
    <property type="entry name" value="HTH_TetR"/>
</dbReference>
<dbReference type="GO" id="GO:0003700">
    <property type="term" value="F:DNA-binding transcription factor activity"/>
    <property type="evidence" value="ECO:0007669"/>
    <property type="project" value="TreeGrafter"/>
</dbReference>
<dbReference type="InterPro" id="IPR036271">
    <property type="entry name" value="Tet_transcr_reg_TetR-rel_C_sf"/>
</dbReference>
<dbReference type="EMBL" id="BMNA01000008">
    <property type="protein sequence ID" value="GGM11262.1"/>
    <property type="molecule type" value="Genomic_DNA"/>
</dbReference>
<reference evidence="6" key="2">
    <citation type="submission" date="2020-09" db="EMBL/GenBank/DDBJ databases">
        <authorList>
            <person name="Sun Q."/>
            <person name="Zhou Y."/>
        </authorList>
    </citation>
    <scope>NUCLEOTIDE SEQUENCE</scope>
    <source>
        <strain evidence="6">CGMCC 4.7308</strain>
    </source>
</reference>
<comment type="caution">
    <text evidence="6">The sequence shown here is derived from an EMBL/GenBank/DDBJ whole genome shotgun (WGS) entry which is preliminary data.</text>
</comment>
<proteinExistence type="predicted"/>
<sequence length="199" mass="21519">MSAPTERRYHHGQLRSALLAAAERSLREHGAGQLSLRELAREIGVSHAAPRRHFADRQALLDALAETGFRRLETELRAAAERPGADFPRRLRATVTAYVRFATEDAALLDLMFRAKHRPGADQVVAAAAPALGAMEQLIVEGQAAGVIVAGDPERVGVVLFATMLGITALINGEFVPPDRLDDTIDTAVEQFLRGVRPG</sequence>
<dbReference type="SUPFAM" id="SSF48498">
    <property type="entry name" value="Tetracyclin repressor-like, C-terminal domain"/>
    <property type="match status" value="1"/>
</dbReference>
<evidence type="ECO:0000256" key="2">
    <source>
        <dbReference type="ARBA" id="ARBA00023125"/>
    </source>
</evidence>
<evidence type="ECO:0000256" key="1">
    <source>
        <dbReference type="ARBA" id="ARBA00023015"/>
    </source>
</evidence>
<keyword evidence="3" id="KW-0804">Transcription</keyword>
<dbReference type="Proteomes" id="UP000655208">
    <property type="component" value="Unassembled WGS sequence"/>
</dbReference>
<evidence type="ECO:0000256" key="3">
    <source>
        <dbReference type="ARBA" id="ARBA00023163"/>
    </source>
</evidence>
<keyword evidence="1" id="KW-0805">Transcription regulation</keyword>
<name>A0A917WKT4_9ACTN</name>
<evidence type="ECO:0000256" key="4">
    <source>
        <dbReference type="PROSITE-ProRule" id="PRU00335"/>
    </source>
</evidence>
<dbReference type="PANTHER" id="PTHR30055:SF220">
    <property type="entry name" value="TETR-FAMILY REGULATORY PROTEIN"/>
    <property type="match status" value="1"/>
</dbReference>
<dbReference type="InterPro" id="IPR050109">
    <property type="entry name" value="HTH-type_TetR-like_transc_reg"/>
</dbReference>
<keyword evidence="2 4" id="KW-0238">DNA-binding</keyword>
<dbReference type="InterPro" id="IPR009057">
    <property type="entry name" value="Homeodomain-like_sf"/>
</dbReference>
<dbReference type="Pfam" id="PF13305">
    <property type="entry name" value="TetR_C_33"/>
    <property type="match status" value="1"/>
</dbReference>
<reference evidence="6" key="1">
    <citation type="journal article" date="2014" name="Int. J. Syst. Evol. Microbiol.">
        <title>Complete genome sequence of Corynebacterium casei LMG S-19264T (=DSM 44701T), isolated from a smear-ripened cheese.</title>
        <authorList>
            <consortium name="US DOE Joint Genome Institute (JGI-PGF)"/>
            <person name="Walter F."/>
            <person name="Albersmeier A."/>
            <person name="Kalinowski J."/>
            <person name="Ruckert C."/>
        </authorList>
    </citation>
    <scope>NUCLEOTIDE SEQUENCE</scope>
    <source>
        <strain evidence="6">CGMCC 4.7308</strain>
    </source>
</reference>
<dbReference type="Pfam" id="PF00440">
    <property type="entry name" value="TetR_N"/>
    <property type="match status" value="1"/>
</dbReference>
<feature type="domain" description="HTH tetR-type" evidence="5">
    <location>
        <begin position="12"/>
        <end position="72"/>
    </location>
</feature>
<dbReference type="RefSeq" id="WP_188943563.1">
    <property type="nucleotide sequence ID" value="NZ_BMNA01000008.1"/>
</dbReference>
<dbReference type="Gene3D" id="1.10.357.10">
    <property type="entry name" value="Tetracycline Repressor, domain 2"/>
    <property type="match status" value="1"/>
</dbReference>